<keyword evidence="7" id="KW-0645">Protease</keyword>
<feature type="domain" description="Aminopeptidase N-like N-terminal" evidence="17">
    <location>
        <begin position="45"/>
        <end position="199"/>
    </location>
</feature>
<proteinExistence type="inferred from homology"/>
<dbReference type="CDD" id="cd09600">
    <property type="entry name" value="M1_APN"/>
    <property type="match status" value="1"/>
</dbReference>
<dbReference type="EMBL" id="WTUW01000002">
    <property type="protein sequence ID" value="MZR30791.1"/>
    <property type="molecule type" value="Genomic_DNA"/>
</dbReference>
<dbReference type="InterPro" id="IPR035414">
    <property type="entry name" value="Peptidase_M1_pepN_Ig-like"/>
</dbReference>
<feature type="domain" description="Peptidase M1 alanyl aminopeptidase Ig-like fold" evidence="15">
    <location>
        <begin position="457"/>
        <end position="557"/>
    </location>
</feature>
<evidence type="ECO:0000259" key="15">
    <source>
        <dbReference type="Pfam" id="PF11940"/>
    </source>
</evidence>
<dbReference type="FunFam" id="2.60.40.1730:FF:000005">
    <property type="entry name" value="Aminopeptidase N"/>
    <property type="match status" value="1"/>
</dbReference>
<keyword evidence="8" id="KW-0479">Metal-binding</keyword>
<comment type="catalytic activity">
    <reaction evidence="1">
        <text>Release of an N-terminal amino acid, Xaa-|-Yaa- from a peptide, amide or arylamide. Xaa is preferably Ala, but may be most amino acids including Pro (slow action). When a terminal hydrophobic residue is followed by a prolyl residue, the two may be released as an intact Xaa-Pro dipeptide.</text>
        <dbReference type="EC" id="3.4.11.2"/>
    </reaction>
</comment>
<dbReference type="InterPro" id="IPR038438">
    <property type="entry name" value="PepN_Ig-like_sf"/>
</dbReference>
<evidence type="ECO:0000256" key="12">
    <source>
        <dbReference type="ARBA" id="ARBA00059739"/>
    </source>
</evidence>
<feature type="domain" description="Peptidase M1 alanyl aminopeptidase C-terminal" evidence="16">
    <location>
        <begin position="561"/>
        <end position="883"/>
    </location>
</feature>
<keyword evidence="11" id="KW-0482">Metalloprotease</keyword>
<sequence>MLKVFPLSQSSAKPATIYLKDYKEPDFLIKTVDLTVELGEEETIVTSRLELTRNDENATKLSLNGEHLTLQSVKMDGHMLTPDEYNATDEWLHLPVATVTTDFSLEIVTRIKPQENTALEGLYKSNGNFCTQCEAEGFRWITYFLDRPDVMAIYTTTIIGDGELYPVMLSNGNLMQQETLPDGRQSVTWHDPHPKPSYLFALVAGNLAVVEDKFTTRSGRNVKLQIFVEKGNEDKCDHAMTSLKKSMKWDEEKYGREYDLDIFMIVAVSDFNMGAMENKGLNVFNSKYVLASPETATDADFDGIESVIAHEYFHNWTGNRITCRDWFQLTLKEGLTVFRDQQFSADMNSAAVQRIDDVQRLRAAQFPEDGGPLAHPIQPQSYVEINNFYTATVYEKGAEVIRMIHTLLGEEKFRKGMDLYFERHDGQAVTTEEFVSALEDGSGVDLTQFRRWYVTPGTPEIMVDERFDPKTGQYKLTLEQSNLKAGEIFKPLHIPLQMGLLDEKGQAVTFTDGPFKGQTEGVFDFNKKRQSFTFSGLSSQPKASLFRGFSAPVKLRQTMSDDALAFLFAKDQDLFNRWDAGQRLASNIILKNIEAVDEDDTAILPAAFLDAFAEILSDTELDRAFTASALTLPGEQDIAQRMPIVDVDAIHKVRENARQQIGLTFEENWRKLYNECANAPTPANQPESSSRKLKNTALRYLIATGREEYITLAATQFRKSTNMTDSVAALSGLKDITHPVRDEMFADYYEKWQKDALIVDKWFTLQAMSMRESTIADIKKLMEHPAFTLRNPNRLRSLIGAFTSGNPVYFHDKSGEGYRILSGVISAMNKTNPQIAARFVAPLGQWRRYDEDRQALMSAELEKILKLPDLSDHVYEMANKSLHN</sequence>
<dbReference type="GO" id="GO:0006508">
    <property type="term" value="P:proteolysis"/>
    <property type="evidence" value="ECO:0007669"/>
    <property type="project" value="UniProtKB-UniRule"/>
</dbReference>
<dbReference type="Pfam" id="PF17900">
    <property type="entry name" value="Peptidase_M1_N"/>
    <property type="match status" value="1"/>
</dbReference>
<dbReference type="InterPro" id="IPR037144">
    <property type="entry name" value="Peptidase_M1_pepN_C_sf"/>
</dbReference>
<keyword evidence="6 18" id="KW-0031">Aminopeptidase</keyword>
<dbReference type="FunFam" id="3.30.2010.30:FF:000002">
    <property type="entry name" value="Putative aminopeptidase N"/>
    <property type="match status" value="1"/>
</dbReference>
<reference evidence="18 19" key="1">
    <citation type="submission" date="2019-12" db="EMBL/GenBank/DDBJ databases">
        <title>Snethiella sp. nov. sp. isolated from sea sand.</title>
        <authorList>
            <person name="Kim J."/>
            <person name="Jeong S.E."/>
            <person name="Jung H.S."/>
            <person name="Jeon C.O."/>
        </authorList>
    </citation>
    <scope>NUCLEOTIDE SEQUENCE [LARGE SCALE GENOMIC DNA]</scope>
    <source>
        <strain evidence="18 19">DP05</strain>
    </source>
</reference>
<dbReference type="Gene3D" id="1.25.50.10">
    <property type="entry name" value="Peptidase M1, alanyl aminopeptidase, C-terminal domain"/>
    <property type="match status" value="1"/>
</dbReference>
<evidence type="ECO:0000256" key="6">
    <source>
        <dbReference type="ARBA" id="ARBA00022438"/>
    </source>
</evidence>
<dbReference type="PRINTS" id="PR00756">
    <property type="entry name" value="ALADIPTASE"/>
</dbReference>
<evidence type="ECO:0000259" key="17">
    <source>
        <dbReference type="Pfam" id="PF17900"/>
    </source>
</evidence>
<dbReference type="EC" id="3.4.11.2" evidence="4 13"/>
<dbReference type="AlphaFoldDB" id="A0A6L8W6Q7"/>
<evidence type="ECO:0000256" key="8">
    <source>
        <dbReference type="ARBA" id="ARBA00022723"/>
    </source>
</evidence>
<evidence type="ECO:0000256" key="5">
    <source>
        <dbReference type="ARBA" id="ARBA00015611"/>
    </source>
</evidence>
<dbReference type="Proteomes" id="UP000476030">
    <property type="component" value="Unassembled WGS sequence"/>
</dbReference>
<keyword evidence="9 18" id="KW-0378">Hydrolase</keyword>
<dbReference type="GO" id="GO:0016285">
    <property type="term" value="F:alanyl aminopeptidase activity"/>
    <property type="evidence" value="ECO:0007669"/>
    <property type="project" value="UniProtKB-EC"/>
</dbReference>
<dbReference type="GO" id="GO:0008237">
    <property type="term" value="F:metallopeptidase activity"/>
    <property type="evidence" value="ECO:0007669"/>
    <property type="project" value="UniProtKB-UniRule"/>
</dbReference>
<dbReference type="InterPro" id="IPR012779">
    <property type="entry name" value="Peptidase_M1_pepN"/>
</dbReference>
<evidence type="ECO:0000313" key="19">
    <source>
        <dbReference type="Proteomes" id="UP000476030"/>
    </source>
</evidence>
<protein>
    <recommendedName>
        <fullName evidence="5 13">Aminopeptidase N</fullName>
        <ecNumber evidence="4 13">3.4.11.2</ecNumber>
    </recommendedName>
</protein>
<evidence type="ECO:0000256" key="11">
    <source>
        <dbReference type="ARBA" id="ARBA00023049"/>
    </source>
</evidence>
<evidence type="ECO:0000259" key="14">
    <source>
        <dbReference type="Pfam" id="PF01433"/>
    </source>
</evidence>
<dbReference type="InterPro" id="IPR042097">
    <property type="entry name" value="Aminopeptidase_N-like_N_sf"/>
</dbReference>
<dbReference type="PANTHER" id="PTHR46322">
    <property type="entry name" value="PUROMYCIN-SENSITIVE AMINOPEPTIDASE"/>
    <property type="match status" value="1"/>
</dbReference>
<dbReference type="Gene3D" id="3.30.2010.30">
    <property type="match status" value="1"/>
</dbReference>
<dbReference type="Gene3D" id="2.60.40.1730">
    <property type="entry name" value="tricorn interacting facor f3 domain"/>
    <property type="match status" value="1"/>
</dbReference>
<dbReference type="InterPro" id="IPR027268">
    <property type="entry name" value="Peptidase_M4/M1_CTD_sf"/>
</dbReference>
<feature type="domain" description="Peptidase M1 membrane alanine aminopeptidase" evidence="14">
    <location>
        <begin position="239"/>
        <end position="452"/>
    </location>
</feature>
<evidence type="ECO:0000256" key="9">
    <source>
        <dbReference type="ARBA" id="ARBA00022801"/>
    </source>
</evidence>
<dbReference type="SUPFAM" id="SSF63737">
    <property type="entry name" value="Leukotriene A4 hydrolase N-terminal domain"/>
    <property type="match status" value="1"/>
</dbReference>
<dbReference type="InterPro" id="IPR045357">
    <property type="entry name" value="Aminopeptidase_N-like_N"/>
</dbReference>
<comment type="cofactor">
    <cofactor evidence="2">
        <name>Zn(2+)</name>
        <dbReference type="ChEBI" id="CHEBI:29105"/>
    </cofactor>
</comment>
<organism evidence="18 19">
    <name type="scientific">Sneathiella litorea</name>
    <dbReference type="NCBI Taxonomy" id="2606216"/>
    <lineage>
        <taxon>Bacteria</taxon>
        <taxon>Pseudomonadati</taxon>
        <taxon>Pseudomonadota</taxon>
        <taxon>Alphaproteobacteria</taxon>
        <taxon>Sneathiellales</taxon>
        <taxon>Sneathiellaceae</taxon>
        <taxon>Sneathiella</taxon>
    </lineage>
</organism>
<evidence type="ECO:0000259" key="16">
    <source>
        <dbReference type="Pfam" id="PF17432"/>
    </source>
</evidence>
<dbReference type="GO" id="GO:0008270">
    <property type="term" value="F:zinc ion binding"/>
    <property type="evidence" value="ECO:0007669"/>
    <property type="project" value="InterPro"/>
</dbReference>
<evidence type="ECO:0000256" key="7">
    <source>
        <dbReference type="ARBA" id="ARBA00022670"/>
    </source>
</evidence>
<dbReference type="Pfam" id="PF11940">
    <property type="entry name" value="DUF3458"/>
    <property type="match status" value="1"/>
</dbReference>
<dbReference type="NCBIfam" id="TIGR02414">
    <property type="entry name" value="pepN_proteo"/>
    <property type="match status" value="1"/>
</dbReference>
<dbReference type="SUPFAM" id="SSF55486">
    <property type="entry name" value="Metalloproteases ('zincins'), catalytic domain"/>
    <property type="match status" value="1"/>
</dbReference>
<evidence type="ECO:0000256" key="10">
    <source>
        <dbReference type="ARBA" id="ARBA00022833"/>
    </source>
</evidence>
<evidence type="ECO:0000256" key="3">
    <source>
        <dbReference type="ARBA" id="ARBA00010136"/>
    </source>
</evidence>
<evidence type="ECO:0000256" key="2">
    <source>
        <dbReference type="ARBA" id="ARBA00001947"/>
    </source>
</evidence>
<dbReference type="Gene3D" id="1.10.390.10">
    <property type="entry name" value="Neutral Protease Domain 2"/>
    <property type="match status" value="1"/>
</dbReference>
<gene>
    <name evidence="18" type="primary">pepN</name>
    <name evidence="18" type="ORF">GQE98_09115</name>
</gene>
<dbReference type="Pfam" id="PF17432">
    <property type="entry name" value="DUF3458_C"/>
    <property type="match status" value="1"/>
</dbReference>
<evidence type="ECO:0000256" key="13">
    <source>
        <dbReference type="NCBIfam" id="TIGR02414"/>
    </source>
</evidence>
<evidence type="ECO:0000256" key="4">
    <source>
        <dbReference type="ARBA" id="ARBA00012564"/>
    </source>
</evidence>
<dbReference type="InterPro" id="IPR001930">
    <property type="entry name" value="Peptidase_M1"/>
</dbReference>
<comment type="caution">
    <text evidence="18">The sequence shown here is derived from an EMBL/GenBank/DDBJ whole genome shotgun (WGS) entry which is preliminary data.</text>
</comment>
<dbReference type="Pfam" id="PF01433">
    <property type="entry name" value="Peptidase_M1"/>
    <property type="match status" value="1"/>
</dbReference>
<name>A0A6L8W6Q7_9PROT</name>
<dbReference type="InterPro" id="IPR014782">
    <property type="entry name" value="Peptidase_M1_dom"/>
</dbReference>
<dbReference type="PANTHER" id="PTHR46322:SF1">
    <property type="entry name" value="PUROMYCIN-SENSITIVE AMINOPEPTIDASE"/>
    <property type="match status" value="1"/>
</dbReference>
<accession>A0A6L8W6Q7</accession>
<evidence type="ECO:0000256" key="1">
    <source>
        <dbReference type="ARBA" id="ARBA00000098"/>
    </source>
</evidence>
<dbReference type="InterPro" id="IPR024601">
    <property type="entry name" value="Peptidase_M1_pepN_C"/>
</dbReference>
<keyword evidence="10" id="KW-0862">Zinc</keyword>
<dbReference type="Gene3D" id="2.60.40.1840">
    <property type="match status" value="1"/>
</dbReference>
<evidence type="ECO:0000313" key="18">
    <source>
        <dbReference type="EMBL" id="MZR30791.1"/>
    </source>
</evidence>
<comment type="similarity">
    <text evidence="3">Belongs to the peptidase M1 family.</text>
</comment>
<keyword evidence="19" id="KW-1185">Reference proteome</keyword>
<dbReference type="FunFam" id="1.10.390.10:FF:000002">
    <property type="entry name" value="Aminopeptidase N"/>
    <property type="match status" value="1"/>
</dbReference>
<comment type="function">
    <text evidence="12">Aminopeptidase N is involved in the degradation of intracellular peptides generated by protein breakdown during normal growth as well as in response to nutrient starvation.</text>
</comment>